<feature type="transmembrane region" description="Helical" evidence="12">
    <location>
        <begin position="204"/>
        <end position="224"/>
    </location>
</feature>
<evidence type="ECO:0000256" key="10">
    <source>
        <dbReference type="PIRSR" id="PIRSR604061-50"/>
    </source>
</evidence>
<dbReference type="InterPro" id="IPR004063">
    <property type="entry name" value="EDG5_rcpt"/>
</dbReference>
<dbReference type="InterPro" id="IPR004061">
    <property type="entry name" value="S1P_rcpt"/>
</dbReference>
<evidence type="ECO:0000256" key="3">
    <source>
        <dbReference type="ARBA" id="ARBA00022692"/>
    </source>
</evidence>
<keyword evidence="15" id="KW-1185">Reference proteome</keyword>
<evidence type="ECO:0000256" key="2">
    <source>
        <dbReference type="ARBA" id="ARBA00022475"/>
    </source>
</evidence>
<dbReference type="PRINTS" id="PR01525">
    <property type="entry name" value="EDG5RECEPTOR"/>
</dbReference>
<evidence type="ECO:0000256" key="12">
    <source>
        <dbReference type="SAM" id="Phobius"/>
    </source>
</evidence>
<dbReference type="Pfam" id="PF00001">
    <property type="entry name" value="7tm_1"/>
    <property type="match status" value="1"/>
</dbReference>
<keyword evidence="5 11" id="KW-0297">G-protein coupled receptor</keyword>
<dbReference type="InterPro" id="IPR000276">
    <property type="entry name" value="GPCR_Rhodpsn"/>
</dbReference>
<evidence type="ECO:0000259" key="13">
    <source>
        <dbReference type="PROSITE" id="PS50262"/>
    </source>
</evidence>
<feature type="domain" description="G-protein coupled receptors family 1 profile" evidence="13">
    <location>
        <begin position="105"/>
        <end position="343"/>
    </location>
</feature>
<evidence type="ECO:0000256" key="6">
    <source>
        <dbReference type="ARBA" id="ARBA00023136"/>
    </source>
</evidence>
<keyword evidence="3 11" id="KW-0812">Transmembrane</keyword>
<dbReference type="CDD" id="cd15347">
    <property type="entry name" value="7tmA_S1PR2_Edg5"/>
    <property type="match status" value="1"/>
</dbReference>
<dbReference type="Gene3D" id="1.20.1070.10">
    <property type="entry name" value="Rhodopsin 7-helix transmembrane proteins"/>
    <property type="match status" value="1"/>
</dbReference>
<comment type="similarity">
    <text evidence="11">Belongs to the G-protein coupled receptor 1 family.</text>
</comment>
<feature type="disulfide bond" evidence="10">
    <location>
        <begin position="314"/>
        <end position="319"/>
    </location>
</feature>
<evidence type="ECO:0000256" key="5">
    <source>
        <dbReference type="ARBA" id="ARBA00023040"/>
    </source>
</evidence>
<feature type="transmembrane region" description="Helical" evidence="12">
    <location>
        <begin position="125"/>
        <end position="147"/>
    </location>
</feature>
<comment type="subcellular location">
    <subcellularLocation>
        <location evidence="1">Cell membrane</location>
        <topology evidence="1">Multi-pass membrane protein</topology>
    </subcellularLocation>
</comment>
<dbReference type="SUPFAM" id="SSF81321">
    <property type="entry name" value="Family A G protein-coupled receptor-like"/>
    <property type="match status" value="1"/>
</dbReference>
<evidence type="ECO:0000256" key="8">
    <source>
        <dbReference type="ARBA" id="ARBA00023180"/>
    </source>
</evidence>
<dbReference type="PROSITE" id="PS50262">
    <property type="entry name" value="G_PROTEIN_RECEP_F1_2"/>
    <property type="match status" value="1"/>
</dbReference>
<evidence type="ECO:0000256" key="11">
    <source>
        <dbReference type="RuleBase" id="RU000688"/>
    </source>
</evidence>
<reference evidence="14 15" key="1">
    <citation type="journal article" date="2023" name="bioRxiv">
        <title>Conserved and derived expression patterns and positive selection on dental genes reveal complex evolutionary context of ever-growing rodent molars.</title>
        <authorList>
            <person name="Calamari Z.T."/>
            <person name="Song A."/>
            <person name="Cohen E."/>
            <person name="Akter M."/>
            <person name="Roy R.D."/>
            <person name="Hallikas O."/>
            <person name="Christensen M.M."/>
            <person name="Li P."/>
            <person name="Marangoni P."/>
            <person name="Jernvall J."/>
            <person name="Klein O.D."/>
        </authorList>
    </citation>
    <scope>NUCLEOTIDE SEQUENCE [LARGE SCALE GENOMIC DNA]</scope>
    <source>
        <strain evidence="14">V071</strain>
    </source>
</reference>
<dbReference type="GO" id="GO:0005886">
    <property type="term" value="C:plasma membrane"/>
    <property type="evidence" value="ECO:0007669"/>
    <property type="project" value="UniProtKB-SubCell"/>
</dbReference>
<dbReference type="PROSITE" id="PS00237">
    <property type="entry name" value="G_PROTEIN_RECEP_F1_1"/>
    <property type="match status" value="1"/>
</dbReference>
<keyword evidence="4 12" id="KW-1133">Transmembrane helix</keyword>
<feature type="transmembrane region" description="Helical" evidence="12">
    <location>
        <begin position="167"/>
        <end position="183"/>
    </location>
</feature>
<dbReference type="PRINTS" id="PR00237">
    <property type="entry name" value="GPCRRHODOPSN"/>
</dbReference>
<dbReference type="FunFam" id="1.20.1070.10:FF:000098">
    <property type="entry name" value="Sphingosine 1-phosphate receptor 1"/>
    <property type="match status" value="1"/>
</dbReference>
<dbReference type="PRINTS" id="PR01523">
    <property type="entry name" value="S1PRECEPTOR"/>
</dbReference>
<keyword evidence="7 11" id="KW-0675">Receptor</keyword>
<evidence type="ECO:0000256" key="9">
    <source>
        <dbReference type="ARBA" id="ARBA00023224"/>
    </source>
</evidence>
<protein>
    <recommendedName>
        <fullName evidence="13">G-protein coupled receptors family 1 profile domain-containing protein</fullName>
    </recommendedName>
</protein>
<evidence type="ECO:0000256" key="7">
    <source>
        <dbReference type="ARBA" id="ARBA00023170"/>
    </source>
</evidence>
<dbReference type="EMBL" id="JBBHLL010000548">
    <property type="protein sequence ID" value="KAK7800478.1"/>
    <property type="molecule type" value="Genomic_DNA"/>
</dbReference>
<feature type="transmembrane region" description="Helical" evidence="12">
    <location>
        <begin position="90"/>
        <end position="113"/>
    </location>
</feature>
<name>A0AAW0HCP7_MYOGA</name>
<dbReference type="PANTHER" id="PTHR22750">
    <property type="entry name" value="G-PROTEIN COUPLED RECEPTOR"/>
    <property type="match status" value="1"/>
</dbReference>
<dbReference type="Proteomes" id="UP001488838">
    <property type="component" value="Unassembled WGS sequence"/>
</dbReference>
<keyword evidence="8" id="KW-0325">Glycoprotein</keyword>
<feature type="transmembrane region" description="Helical" evidence="12">
    <location>
        <begin position="285"/>
        <end position="305"/>
    </location>
</feature>
<dbReference type="AlphaFoldDB" id="A0AAW0HCP7"/>
<gene>
    <name evidence="14" type="ORF">U0070_024258</name>
</gene>
<keyword evidence="9 11" id="KW-0807">Transducer</keyword>
<dbReference type="GO" id="GO:0038036">
    <property type="term" value="F:sphingosine-1-phosphate receptor activity"/>
    <property type="evidence" value="ECO:0007669"/>
    <property type="project" value="InterPro"/>
</dbReference>
<evidence type="ECO:0000256" key="1">
    <source>
        <dbReference type="ARBA" id="ARBA00004651"/>
    </source>
</evidence>
<keyword evidence="2" id="KW-1003">Cell membrane</keyword>
<feature type="transmembrane region" description="Helical" evidence="12">
    <location>
        <begin position="325"/>
        <end position="346"/>
    </location>
</feature>
<feature type="transmembrane region" description="Helical" evidence="12">
    <location>
        <begin position="244"/>
        <end position="265"/>
    </location>
</feature>
<keyword evidence="10" id="KW-1015">Disulfide bond</keyword>
<evidence type="ECO:0000256" key="4">
    <source>
        <dbReference type="ARBA" id="ARBA00022989"/>
    </source>
</evidence>
<feature type="disulfide bond" evidence="10">
    <location>
        <begin position="227"/>
        <end position="234"/>
    </location>
</feature>
<evidence type="ECO:0000313" key="14">
    <source>
        <dbReference type="EMBL" id="KAK7800478.1"/>
    </source>
</evidence>
<dbReference type="InterPro" id="IPR017452">
    <property type="entry name" value="GPCR_Rhodpsn_7TM"/>
</dbReference>
<comment type="caution">
    <text evidence="14">The sequence shown here is derived from an EMBL/GenBank/DDBJ whole genome shotgun (WGS) entry which is preliminary data.</text>
</comment>
<proteinExistence type="inferred from homology"/>
<organism evidence="14 15">
    <name type="scientific">Myodes glareolus</name>
    <name type="common">Bank vole</name>
    <name type="synonym">Clethrionomys glareolus</name>
    <dbReference type="NCBI Taxonomy" id="447135"/>
    <lineage>
        <taxon>Eukaryota</taxon>
        <taxon>Metazoa</taxon>
        <taxon>Chordata</taxon>
        <taxon>Craniata</taxon>
        <taxon>Vertebrata</taxon>
        <taxon>Euteleostomi</taxon>
        <taxon>Mammalia</taxon>
        <taxon>Eutheria</taxon>
        <taxon>Euarchontoglires</taxon>
        <taxon>Glires</taxon>
        <taxon>Rodentia</taxon>
        <taxon>Myomorpha</taxon>
        <taxon>Muroidea</taxon>
        <taxon>Cricetidae</taxon>
        <taxon>Arvicolinae</taxon>
        <taxon>Myodes</taxon>
    </lineage>
</organism>
<sequence>MVLVHSGYDGLLNVCSRGLTHLDCILALEGVPALCPPPWDLVSHPHGPSRPLSPTMGGLYSEYLNSEKVVEHYNYTKETLDMQETSSRKVASAFIILLCCAIVVENLLVLIAVARNSKLHSAMYLFLGNLAASDLLAGVAFVANTLLSGPVTLSLTPLQWFAREGSAFITLSASVFSLLAIAIERHVAIAKVKLYGSDKSCRMLMLIGASWLMSLILGGLPILGWNCLDHLEDCSTVLPLYAKQYVLCVVTIFSVILLAIVALYVRIYFVVRSSHADIAGPQTLALLKTVTIVLGVFIICWLPAFSILLLDFTCPVRACPVLYKAHYFFAFATLNSLLNPVIYTWCSRDLRREVLRPLQCWRRGKGVTGRRGGTPGHRLLPLRSSSSLERGLHMPTSPTFLEGNTVV</sequence>
<accession>A0AAW0HCP7</accession>
<evidence type="ECO:0000313" key="15">
    <source>
        <dbReference type="Proteomes" id="UP001488838"/>
    </source>
</evidence>
<keyword evidence="6 12" id="KW-0472">Membrane</keyword>